<feature type="chain" id="PRO_5047511862" evidence="2">
    <location>
        <begin position="24"/>
        <end position="245"/>
    </location>
</feature>
<dbReference type="PANTHER" id="PTHR15028:SF6">
    <property type="entry name" value="B-CELL DIFFERENTIATION ANTIGEN CD72"/>
    <property type="match status" value="1"/>
</dbReference>
<accession>A0A6P4IM18</accession>
<dbReference type="InterPro" id="IPR016186">
    <property type="entry name" value="C-type_lectin-like/link_sf"/>
</dbReference>
<dbReference type="InterPro" id="IPR039689">
    <property type="entry name" value="CD72"/>
</dbReference>
<keyword evidence="2" id="KW-0732">Signal</keyword>
<dbReference type="SUPFAM" id="SSF56436">
    <property type="entry name" value="C-type lectin-like"/>
    <property type="match status" value="1"/>
</dbReference>
<evidence type="ECO:0000313" key="5">
    <source>
        <dbReference type="RefSeq" id="XP_017023816.2"/>
    </source>
</evidence>
<reference evidence="4" key="1">
    <citation type="submission" date="2025-05" db="UniProtKB">
        <authorList>
            <consortium name="RefSeq"/>
        </authorList>
    </citation>
    <scope>NUCLEOTIDE SEQUENCE [LARGE SCALE GENOMIC DNA]</scope>
    <source>
        <strain evidence="4">14028-0561.14</strain>
    </source>
</reference>
<gene>
    <name evidence="5" type="primary">LOC108075767</name>
</gene>
<dbReference type="Gene3D" id="3.10.100.10">
    <property type="entry name" value="Mannose-Binding Protein A, subunit A"/>
    <property type="match status" value="1"/>
</dbReference>
<dbReference type="PROSITE" id="PS50041">
    <property type="entry name" value="C_TYPE_LECTIN_2"/>
    <property type="match status" value="1"/>
</dbReference>
<protein>
    <submittedName>
        <fullName evidence="5">Accessory gland protein Acp29AB-like</fullName>
    </submittedName>
</protein>
<name>A0A6P4IM18_DROKI</name>
<dbReference type="InterPro" id="IPR016187">
    <property type="entry name" value="CTDL_fold"/>
</dbReference>
<dbReference type="Proteomes" id="UP001652661">
    <property type="component" value="Chromosome 2L"/>
</dbReference>
<evidence type="ECO:0000313" key="4">
    <source>
        <dbReference type="Proteomes" id="UP001652661"/>
    </source>
</evidence>
<keyword evidence="1" id="KW-0175">Coiled coil</keyword>
<evidence type="ECO:0000256" key="1">
    <source>
        <dbReference type="SAM" id="Coils"/>
    </source>
</evidence>
<feature type="signal peptide" evidence="2">
    <location>
        <begin position="1"/>
        <end position="23"/>
    </location>
</feature>
<feature type="coiled-coil region" evidence="1">
    <location>
        <begin position="37"/>
        <end position="108"/>
    </location>
</feature>
<evidence type="ECO:0000259" key="3">
    <source>
        <dbReference type="PROSITE" id="PS50041"/>
    </source>
</evidence>
<proteinExistence type="predicted"/>
<dbReference type="AlphaFoldDB" id="A0A6P4IM18"/>
<dbReference type="PANTHER" id="PTHR15028">
    <property type="entry name" value="CD72-RELATED"/>
    <property type="match status" value="1"/>
</dbReference>
<dbReference type="RefSeq" id="XP_017023816.2">
    <property type="nucleotide sequence ID" value="XM_017168327.3"/>
</dbReference>
<keyword evidence="4" id="KW-1185">Reference proteome</keyword>
<organism evidence="4 5">
    <name type="scientific">Drosophila kikkawai</name>
    <name type="common">Fruit fly</name>
    <dbReference type="NCBI Taxonomy" id="30033"/>
    <lineage>
        <taxon>Eukaryota</taxon>
        <taxon>Metazoa</taxon>
        <taxon>Ecdysozoa</taxon>
        <taxon>Arthropoda</taxon>
        <taxon>Hexapoda</taxon>
        <taxon>Insecta</taxon>
        <taxon>Pterygota</taxon>
        <taxon>Neoptera</taxon>
        <taxon>Endopterygota</taxon>
        <taxon>Diptera</taxon>
        <taxon>Brachycera</taxon>
        <taxon>Muscomorpha</taxon>
        <taxon>Ephydroidea</taxon>
        <taxon>Drosophilidae</taxon>
        <taxon>Drosophila</taxon>
        <taxon>Sophophora</taxon>
    </lineage>
</organism>
<dbReference type="InterPro" id="IPR001304">
    <property type="entry name" value="C-type_lectin-like"/>
</dbReference>
<sequence length="245" mass="27976">MHNFGTLFLWVLASCNLWVGSLAEDLQTGSILPQGVEAKLEDQHQQAQAKLEDQHQTLQTNLGVYQAKLNESLLAVQTRLETQFQAALSKVENQLQAMSNKMDELERAVKVRVPDLVGNTIPHGFEQIGTRYFHVANERVDWATARIRCYEMGGFLATFQNEDEFSTITAKLPRWQGYWLGINRDTNGHFVSVASHKPVQFLKWHKADPNDENHLINCALLHQGEMWDHNCSTRWNFICQAGNET</sequence>
<reference evidence="5" key="2">
    <citation type="submission" date="2025-08" db="UniProtKB">
        <authorList>
            <consortium name="RefSeq"/>
        </authorList>
    </citation>
    <scope>IDENTIFICATION</scope>
    <source>
        <strain evidence="5">14028-0561.14</strain>
        <tissue evidence="5">Whole fly</tissue>
    </source>
</reference>
<evidence type="ECO:0000256" key="2">
    <source>
        <dbReference type="SAM" id="SignalP"/>
    </source>
</evidence>
<dbReference type="Pfam" id="PF00059">
    <property type="entry name" value="Lectin_C"/>
    <property type="match status" value="1"/>
</dbReference>
<feature type="domain" description="C-type lectin" evidence="3">
    <location>
        <begin position="128"/>
        <end position="240"/>
    </location>
</feature>
<dbReference type="SMART" id="SM00034">
    <property type="entry name" value="CLECT"/>
    <property type="match status" value="1"/>
</dbReference>
<dbReference type="GeneID" id="108075767"/>
<dbReference type="CDD" id="cd00037">
    <property type="entry name" value="CLECT"/>
    <property type="match status" value="1"/>
</dbReference>